<dbReference type="AlphaFoldDB" id="A0A7G3ZMB0"/>
<evidence type="ECO:0000313" key="10">
    <source>
        <dbReference type="EMBL" id="QLL34646.1"/>
    </source>
</evidence>
<keyword evidence="5" id="KW-0687">Ribonucleoprotein</keyword>
<accession>A0A7G3ZMB0</accession>
<dbReference type="GO" id="GO:0015934">
    <property type="term" value="C:large ribosomal subunit"/>
    <property type="evidence" value="ECO:0007669"/>
    <property type="project" value="InterPro"/>
</dbReference>
<dbReference type="SUPFAM" id="SSF55129">
    <property type="entry name" value="Ribosomal protein L30p/L7e"/>
    <property type="match status" value="1"/>
</dbReference>
<dbReference type="GO" id="GO:0005739">
    <property type="term" value="C:mitochondrion"/>
    <property type="evidence" value="ECO:0007669"/>
    <property type="project" value="UniProtKB-SubCell"/>
</dbReference>
<evidence type="ECO:0000313" key="11">
    <source>
        <dbReference type="Proteomes" id="UP000515788"/>
    </source>
</evidence>
<protein>
    <recommendedName>
        <fullName evidence="6">Large ribosomal subunit protein uL30m</fullName>
    </recommendedName>
</protein>
<dbReference type="NCBIfam" id="TIGR01308">
    <property type="entry name" value="rpmD_bact"/>
    <property type="match status" value="1"/>
</dbReference>
<dbReference type="Gene3D" id="3.30.1390.20">
    <property type="entry name" value="Ribosomal protein L30, ferredoxin-like fold domain"/>
    <property type="match status" value="1"/>
</dbReference>
<dbReference type="EMBL" id="CP059253">
    <property type="protein sequence ID" value="QLL34646.1"/>
    <property type="molecule type" value="Genomic_DNA"/>
</dbReference>
<dbReference type="FunFam" id="3.30.1390.20:FF:000010">
    <property type="entry name" value="Large subunit ribosomal protein L30"/>
    <property type="match status" value="1"/>
</dbReference>
<dbReference type="InterPro" id="IPR036919">
    <property type="entry name" value="Ribo_uL30_ferredoxin-like_sf"/>
</dbReference>
<dbReference type="RefSeq" id="XP_037141320.1">
    <property type="nucleotide sequence ID" value="XM_037285424.1"/>
</dbReference>
<keyword evidence="4" id="KW-0496">Mitochondrion</keyword>
<keyword evidence="11" id="KW-1185">Reference proteome</keyword>
<dbReference type="InterPro" id="IPR005996">
    <property type="entry name" value="Ribosomal_uL30_bac-type"/>
</dbReference>
<evidence type="ECO:0000256" key="6">
    <source>
        <dbReference type="ARBA" id="ARBA00035281"/>
    </source>
</evidence>
<dbReference type="Pfam" id="PF00327">
    <property type="entry name" value="Ribosomal_L30"/>
    <property type="match status" value="1"/>
</dbReference>
<dbReference type="PANTHER" id="PTHR15892:SF2">
    <property type="entry name" value="LARGE RIBOSOMAL SUBUNIT PROTEIN UL30M"/>
    <property type="match status" value="1"/>
</dbReference>
<dbReference type="InterPro" id="IPR016082">
    <property type="entry name" value="Ribosomal_uL30_ferredoxin-like"/>
</dbReference>
<name>A0A7G3ZMB0_9SACH</name>
<evidence type="ECO:0000256" key="7">
    <source>
        <dbReference type="ARBA" id="ARBA00037226"/>
    </source>
</evidence>
<proteinExistence type="inferred from homology"/>
<dbReference type="GeneID" id="59327912"/>
<dbReference type="Proteomes" id="UP000515788">
    <property type="component" value="Chromosome 8"/>
</dbReference>
<evidence type="ECO:0000256" key="8">
    <source>
        <dbReference type="SAM" id="MobiDB-lite"/>
    </source>
</evidence>
<feature type="domain" description="Large ribosomal subunit protein uL30-like ferredoxin-like fold" evidence="9">
    <location>
        <begin position="4"/>
        <end position="54"/>
    </location>
</feature>
<evidence type="ECO:0000256" key="2">
    <source>
        <dbReference type="ARBA" id="ARBA00007594"/>
    </source>
</evidence>
<evidence type="ECO:0000256" key="1">
    <source>
        <dbReference type="ARBA" id="ARBA00004173"/>
    </source>
</evidence>
<dbReference type="CDD" id="cd01658">
    <property type="entry name" value="Ribosomal_L30"/>
    <property type="match status" value="1"/>
</dbReference>
<dbReference type="GO" id="GO:0003735">
    <property type="term" value="F:structural constituent of ribosome"/>
    <property type="evidence" value="ECO:0007669"/>
    <property type="project" value="InterPro"/>
</dbReference>
<organism evidence="10 11">
    <name type="scientific">Torulaspora globosa</name>
    <dbReference type="NCBI Taxonomy" id="48254"/>
    <lineage>
        <taxon>Eukaryota</taxon>
        <taxon>Fungi</taxon>
        <taxon>Dikarya</taxon>
        <taxon>Ascomycota</taxon>
        <taxon>Saccharomycotina</taxon>
        <taxon>Saccharomycetes</taxon>
        <taxon>Saccharomycetales</taxon>
        <taxon>Saccharomycetaceae</taxon>
        <taxon>Torulaspora</taxon>
    </lineage>
</organism>
<keyword evidence="3" id="KW-0689">Ribosomal protein</keyword>
<dbReference type="PANTHER" id="PTHR15892">
    <property type="entry name" value="MITOCHONDRIAL RIBOSOMAL PROTEIN L30"/>
    <property type="match status" value="1"/>
</dbReference>
<dbReference type="GO" id="GO:0006412">
    <property type="term" value="P:translation"/>
    <property type="evidence" value="ECO:0007669"/>
    <property type="project" value="InterPro"/>
</dbReference>
<comment type="similarity">
    <text evidence="2">Belongs to the universal ribosomal protein uL30 family.</text>
</comment>
<gene>
    <name evidence="10" type="ORF">HG536_0H00200</name>
</gene>
<comment type="subcellular location">
    <subcellularLocation>
        <location evidence="1">Mitochondrion</location>
    </subcellularLocation>
</comment>
<reference evidence="10 11" key="1">
    <citation type="submission" date="2020-06" db="EMBL/GenBank/DDBJ databases">
        <title>The yeast mating-type switching endonuclease HO is a domesticated member of an unorthodox homing genetic element family.</title>
        <authorList>
            <person name="Coughlan A.Y."/>
            <person name="Lombardi L."/>
            <person name="Braun-Galleani S."/>
            <person name="Martos A.R."/>
            <person name="Galeote V."/>
            <person name="Bigey F."/>
            <person name="Dequin S."/>
            <person name="Byrne K.P."/>
            <person name="Wolfe K.H."/>
        </authorList>
    </citation>
    <scope>NUCLEOTIDE SEQUENCE [LARGE SCALE GENOMIC DNA]</scope>
    <source>
        <strain evidence="10 11">CBS764</strain>
    </source>
</reference>
<comment type="function">
    <text evidence="7">Component of the mitochondrial ribosome (mitoribosome), a dedicated translation machinery responsible for the synthesis of mitochondrial genome-encoded proteins, including at least some of the essential transmembrane subunits of the mitochondrial respiratory chain. The mitoribosomes are attached to the mitochondrial inner membrane and translation products are cotranslationally integrated into the membrane.</text>
</comment>
<dbReference type="KEGG" id="tgb:HG536_0H00200"/>
<evidence type="ECO:0000256" key="4">
    <source>
        <dbReference type="ARBA" id="ARBA00023128"/>
    </source>
</evidence>
<feature type="region of interest" description="Disordered" evidence="8">
    <location>
        <begin position="65"/>
        <end position="86"/>
    </location>
</feature>
<dbReference type="OrthoDB" id="509901at2759"/>
<evidence type="ECO:0000256" key="3">
    <source>
        <dbReference type="ARBA" id="ARBA00022980"/>
    </source>
</evidence>
<evidence type="ECO:0000256" key="5">
    <source>
        <dbReference type="ARBA" id="ARBA00023274"/>
    </source>
</evidence>
<evidence type="ECO:0000259" key="9">
    <source>
        <dbReference type="Pfam" id="PF00327"/>
    </source>
</evidence>
<sequence>MVFYKITLSRSLIGVPHTTRSIVKSLGLGKTGSVVYQRVTPSCAGALAKVKELVKVEVTEQKLSKQAQRELRKSNPGFTVEKRPTA</sequence>